<evidence type="ECO:0000256" key="5">
    <source>
        <dbReference type="ARBA" id="ARBA00022840"/>
    </source>
</evidence>
<evidence type="ECO:0000256" key="6">
    <source>
        <dbReference type="ARBA" id="ARBA00022917"/>
    </source>
</evidence>
<dbReference type="NCBIfam" id="NF006827">
    <property type="entry name" value="PRK09348.1"/>
    <property type="match status" value="1"/>
</dbReference>
<sequence length="339" mass="38227">MSQSRHNVKTFQGLIATLQEYWSDQGCVINQPLDLEVGAGTFHVHTFLRAIGPENWNSAYVQPSRRPTDGRYGENPNRLQHYYQFQVVMKPNPADFQEKYLDSLKALGIDPLVHDIRFVEDNWESPTLGAWGLGWEVWLNGMEVTQFTYFQQAGGLECYPVTGEITYGLERIAMYLQEVDSVYDLVWTYGPDGKAVTYGDVFHQNEVEQSAYNFEHADVDFLFTAFNQYEKDCIRLIDAGLPLPAYEQVLKASHTFNMLDARGAISVTERQGYILRVRTLARAVAHAYFTSRAEKGFPLADAGPRAEVLAKYADDKALAAEKAAKTAAKAAAKQAQEKK</sequence>
<proteinExistence type="inferred from homology"/>
<evidence type="ECO:0000256" key="7">
    <source>
        <dbReference type="ARBA" id="ARBA00023146"/>
    </source>
</evidence>
<accession>A0ABW8NLY8</accession>
<keyword evidence="11" id="KW-1185">Reference proteome</keyword>
<dbReference type="PANTHER" id="PTHR30075:SF2">
    <property type="entry name" value="GLYCINE--TRNA LIGASE, CHLOROPLASTIC_MITOCHONDRIAL 2"/>
    <property type="match status" value="1"/>
</dbReference>
<comment type="subunit">
    <text evidence="2 9">Tetramer of two alpha and two beta subunits.</text>
</comment>
<dbReference type="Gene3D" id="3.30.930.10">
    <property type="entry name" value="Bira Bifunctional Protein, Domain 2"/>
    <property type="match status" value="1"/>
</dbReference>
<reference evidence="10 11" key="1">
    <citation type="submission" date="2024-03" db="EMBL/GenBank/DDBJ databases">
        <title>High-quality draft genome sequence of Oceanobacter sp. wDCs-4.</title>
        <authorList>
            <person name="Dong C."/>
        </authorList>
    </citation>
    <scope>NUCLEOTIDE SEQUENCE [LARGE SCALE GENOMIC DNA]</scope>
    <source>
        <strain evidence="11">wDCs-4</strain>
    </source>
</reference>
<dbReference type="HAMAP" id="MF_00254">
    <property type="entry name" value="Gly_tRNA_synth_alpha"/>
    <property type="match status" value="1"/>
</dbReference>
<keyword evidence="9" id="KW-0963">Cytoplasm</keyword>
<keyword evidence="4 9" id="KW-0547">Nucleotide-binding</keyword>
<evidence type="ECO:0000256" key="2">
    <source>
        <dbReference type="ARBA" id="ARBA00011209"/>
    </source>
</evidence>
<dbReference type="NCBIfam" id="TIGR00388">
    <property type="entry name" value="glyQ"/>
    <property type="match status" value="1"/>
</dbReference>
<comment type="caution">
    <text evidence="10">The sequence shown here is derived from an EMBL/GenBank/DDBJ whole genome shotgun (WGS) entry which is preliminary data.</text>
</comment>
<name>A0ABW8NLY8_9GAMM</name>
<comment type="subcellular location">
    <subcellularLocation>
        <location evidence="9">Cytoplasm</location>
    </subcellularLocation>
</comment>
<dbReference type="Proteomes" id="UP001620597">
    <property type="component" value="Unassembled WGS sequence"/>
</dbReference>
<dbReference type="Gene3D" id="1.20.58.180">
    <property type="entry name" value="Class II aaRS and biotin synthetases, domain 2"/>
    <property type="match status" value="1"/>
</dbReference>
<evidence type="ECO:0000256" key="1">
    <source>
        <dbReference type="ARBA" id="ARBA00008226"/>
    </source>
</evidence>
<evidence type="ECO:0000256" key="4">
    <source>
        <dbReference type="ARBA" id="ARBA00022741"/>
    </source>
</evidence>
<dbReference type="CDD" id="cd00733">
    <property type="entry name" value="GlyRS_alpha_core"/>
    <property type="match status" value="1"/>
</dbReference>
<keyword evidence="5 9" id="KW-0067">ATP-binding</keyword>
<dbReference type="SUPFAM" id="SSF55681">
    <property type="entry name" value="Class II aaRS and biotin synthetases"/>
    <property type="match status" value="1"/>
</dbReference>
<evidence type="ECO:0000256" key="8">
    <source>
        <dbReference type="ARBA" id="ARBA00047937"/>
    </source>
</evidence>
<dbReference type="PANTHER" id="PTHR30075">
    <property type="entry name" value="GLYCYL-TRNA SYNTHETASE"/>
    <property type="match status" value="1"/>
</dbReference>
<dbReference type="InterPro" id="IPR002310">
    <property type="entry name" value="Gly-tRNA_ligase_asu"/>
</dbReference>
<evidence type="ECO:0000313" key="11">
    <source>
        <dbReference type="Proteomes" id="UP001620597"/>
    </source>
</evidence>
<keyword evidence="3 9" id="KW-0436">Ligase</keyword>
<dbReference type="PRINTS" id="PR01044">
    <property type="entry name" value="TRNASYNTHGA"/>
</dbReference>
<dbReference type="EC" id="6.1.1.14" evidence="9"/>
<dbReference type="InterPro" id="IPR006194">
    <property type="entry name" value="Gly-tRNA-synth_heterodimer"/>
</dbReference>
<comment type="similarity">
    <text evidence="1 9">Belongs to the class-II aminoacyl-tRNA synthetase family.</text>
</comment>
<dbReference type="EMBL" id="JBBKTX010000022">
    <property type="protein sequence ID" value="MFK4753990.1"/>
    <property type="molecule type" value="Genomic_DNA"/>
</dbReference>
<evidence type="ECO:0000256" key="3">
    <source>
        <dbReference type="ARBA" id="ARBA00022598"/>
    </source>
</evidence>
<dbReference type="PROSITE" id="PS50861">
    <property type="entry name" value="AA_TRNA_LIGASE_II_GLYAB"/>
    <property type="match status" value="1"/>
</dbReference>
<evidence type="ECO:0000313" key="10">
    <source>
        <dbReference type="EMBL" id="MFK4753990.1"/>
    </source>
</evidence>
<evidence type="ECO:0000256" key="9">
    <source>
        <dbReference type="HAMAP-Rule" id="MF_00254"/>
    </source>
</evidence>
<dbReference type="InterPro" id="IPR045864">
    <property type="entry name" value="aa-tRNA-synth_II/BPL/LPL"/>
</dbReference>
<dbReference type="GO" id="GO:0004820">
    <property type="term" value="F:glycine-tRNA ligase activity"/>
    <property type="evidence" value="ECO:0007669"/>
    <property type="project" value="UniProtKB-EC"/>
</dbReference>
<protein>
    <recommendedName>
        <fullName evidence="9">Glycine--tRNA ligase alpha subunit</fullName>
        <ecNumber evidence="9">6.1.1.14</ecNumber>
    </recommendedName>
    <alternativeName>
        <fullName evidence="9">Glycyl-tRNA synthetase alpha subunit</fullName>
        <shortName evidence="9">GlyRS</shortName>
    </alternativeName>
</protein>
<organism evidence="10 11">
    <name type="scientific">Oceanobacter antarcticus</name>
    <dbReference type="NCBI Taxonomy" id="3133425"/>
    <lineage>
        <taxon>Bacteria</taxon>
        <taxon>Pseudomonadati</taxon>
        <taxon>Pseudomonadota</taxon>
        <taxon>Gammaproteobacteria</taxon>
        <taxon>Oceanospirillales</taxon>
        <taxon>Oceanospirillaceae</taxon>
        <taxon>Oceanobacter</taxon>
    </lineage>
</organism>
<dbReference type="Pfam" id="PF02091">
    <property type="entry name" value="tRNA-synt_2e"/>
    <property type="match status" value="1"/>
</dbReference>
<keyword evidence="7 9" id="KW-0030">Aminoacyl-tRNA synthetase</keyword>
<gene>
    <name evidence="9 10" type="primary">glyQ</name>
    <name evidence="10" type="ORF">WG929_16375</name>
</gene>
<dbReference type="RefSeq" id="WP_416206961.1">
    <property type="nucleotide sequence ID" value="NZ_JBBKTX010000022.1"/>
</dbReference>
<comment type="catalytic activity">
    <reaction evidence="8 9">
        <text>tRNA(Gly) + glycine + ATP = glycyl-tRNA(Gly) + AMP + diphosphate</text>
        <dbReference type="Rhea" id="RHEA:16013"/>
        <dbReference type="Rhea" id="RHEA-COMP:9664"/>
        <dbReference type="Rhea" id="RHEA-COMP:9683"/>
        <dbReference type="ChEBI" id="CHEBI:30616"/>
        <dbReference type="ChEBI" id="CHEBI:33019"/>
        <dbReference type="ChEBI" id="CHEBI:57305"/>
        <dbReference type="ChEBI" id="CHEBI:78442"/>
        <dbReference type="ChEBI" id="CHEBI:78522"/>
        <dbReference type="ChEBI" id="CHEBI:456215"/>
        <dbReference type="EC" id="6.1.1.14"/>
    </reaction>
</comment>
<keyword evidence="6 9" id="KW-0648">Protein biosynthesis</keyword>